<dbReference type="InterPro" id="IPR039272">
    <property type="entry name" value="CLEC16A/TT9"/>
</dbReference>
<evidence type="ECO:0000259" key="3">
    <source>
        <dbReference type="Pfam" id="PF09758"/>
    </source>
</evidence>
<feature type="domain" description="FPL" evidence="3">
    <location>
        <begin position="1"/>
        <end position="60"/>
    </location>
</feature>
<dbReference type="GO" id="GO:1901096">
    <property type="term" value="P:regulation of autophagosome maturation"/>
    <property type="evidence" value="ECO:0007669"/>
    <property type="project" value="TreeGrafter"/>
</dbReference>
<dbReference type="InterPro" id="IPR045820">
    <property type="entry name" value="CLEC16A/TT9_C"/>
</dbReference>
<name>A0A5E4PV22_9NEOP</name>
<evidence type="ECO:0000259" key="4">
    <source>
        <dbReference type="Pfam" id="PF19439"/>
    </source>
</evidence>
<dbReference type="GO" id="GO:0007034">
    <property type="term" value="P:vacuolar transport"/>
    <property type="evidence" value="ECO:0007669"/>
    <property type="project" value="TreeGrafter"/>
</dbReference>
<comment type="similarity">
    <text evidence="1">Belongs to the CLEC16A/gop-1 family.</text>
</comment>
<gene>
    <name evidence="5" type="ORF">LSINAPIS_LOCUS2245</name>
</gene>
<dbReference type="GO" id="GO:0005770">
    <property type="term" value="C:late endosome"/>
    <property type="evidence" value="ECO:0007669"/>
    <property type="project" value="TreeGrafter"/>
</dbReference>
<dbReference type="Proteomes" id="UP000324832">
    <property type="component" value="Unassembled WGS sequence"/>
</dbReference>
<dbReference type="GO" id="GO:0016197">
    <property type="term" value="P:endosomal transport"/>
    <property type="evidence" value="ECO:0007669"/>
    <property type="project" value="TreeGrafter"/>
</dbReference>
<evidence type="ECO:0000256" key="1">
    <source>
        <dbReference type="ARBA" id="ARBA00006441"/>
    </source>
</evidence>
<dbReference type="Pfam" id="PF09758">
    <property type="entry name" value="FPL"/>
    <property type="match status" value="1"/>
</dbReference>
<sequence length="516" mass="58120">MAYYISFLKTLSLKLNNHTIHFFYNEHTKDFPLYTEAIKFFNHPESMVRIAVRTLTLNVYRVQDASMLRFIRDSHQSQQKLDDLVAEHLDHLHYINDILCLNIPDLNGVLTEHLLHKLFIPLYIYSLTSELKRPNTTSPYNRDHIQSIEVITRNLEAIISGRSSDAPPKLKYPIQKLDSEDDSKPSVSCVVALFLLSQVFLIITHAPIVHALAWIILQADLSIFDDGATKILDNYVSSAKSNVKLEFAKPQLSLEKALENTTCHARDYTTPEYSGAKGLAYDTDHSSCDLDPELVSTSLPSTSHISETSSIANDSTEDLITQIQCVKSVVKENMPDSPLPDSGIDSTSSKAELNNITDEEKQKLLRSIPTASKEMSLESVLENESRDIETRPFMKTVLDSLDCKEDDYKALFALCLLYALITNKETKNAQLISGVNSDLLETLLKSEFGDCKPNETNAKESREGCSNDVEEMSSPILGDGQTSVECRMVVYGRGDFTAAYQDTDVRYCFREETAQW</sequence>
<accession>A0A5E4PV22</accession>
<dbReference type="AlphaFoldDB" id="A0A5E4PV22"/>
<keyword evidence="2" id="KW-0072">Autophagy</keyword>
<dbReference type="InterPro" id="IPR019155">
    <property type="entry name" value="CLEC16A/TT9_N"/>
</dbReference>
<proteinExistence type="inferred from homology"/>
<dbReference type="GO" id="GO:0005794">
    <property type="term" value="C:Golgi apparatus"/>
    <property type="evidence" value="ECO:0007669"/>
    <property type="project" value="TreeGrafter"/>
</dbReference>
<evidence type="ECO:0000313" key="5">
    <source>
        <dbReference type="EMBL" id="VVC89013.1"/>
    </source>
</evidence>
<evidence type="ECO:0000256" key="2">
    <source>
        <dbReference type="ARBA" id="ARBA00023006"/>
    </source>
</evidence>
<dbReference type="GO" id="GO:0006914">
    <property type="term" value="P:autophagy"/>
    <property type="evidence" value="ECO:0007669"/>
    <property type="project" value="UniProtKB-KW"/>
</dbReference>
<feature type="domain" description="CLEC16A/TT9 C-terminal" evidence="4">
    <location>
        <begin position="79"/>
        <end position="429"/>
    </location>
</feature>
<dbReference type="Pfam" id="PF19439">
    <property type="entry name" value="CLEC16A_C"/>
    <property type="match status" value="1"/>
</dbReference>
<dbReference type="EMBL" id="FZQP02000448">
    <property type="protein sequence ID" value="VVC89013.1"/>
    <property type="molecule type" value="Genomic_DNA"/>
</dbReference>
<dbReference type="PANTHER" id="PTHR21481:SF0">
    <property type="entry name" value="PROTEIN CLEC16A"/>
    <property type="match status" value="1"/>
</dbReference>
<protein>
    <submittedName>
        <fullName evidence="5">Uncharacterized protein</fullName>
    </submittedName>
</protein>
<keyword evidence="6" id="KW-1185">Reference proteome</keyword>
<reference evidence="5 6" key="1">
    <citation type="submission" date="2017-07" db="EMBL/GenBank/DDBJ databases">
        <authorList>
            <person name="Talla V."/>
            <person name="Backstrom N."/>
        </authorList>
    </citation>
    <scope>NUCLEOTIDE SEQUENCE [LARGE SCALE GENOMIC DNA]</scope>
</reference>
<organism evidence="5 6">
    <name type="scientific">Leptidea sinapis</name>
    <dbReference type="NCBI Taxonomy" id="189913"/>
    <lineage>
        <taxon>Eukaryota</taxon>
        <taxon>Metazoa</taxon>
        <taxon>Ecdysozoa</taxon>
        <taxon>Arthropoda</taxon>
        <taxon>Hexapoda</taxon>
        <taxon>Insecta</taxon>
        <taxon>Pterygota</taxon>
        <taxon>Neoptera</taxon>
        <taxon>Endopterygota</taxon>
        <taxon>Lepidoptera</taxon>
        <taxon>Glossata</taxon>
        <taxon>Ditrysia</taxon>
        <taxon>Papilionoidea</taxon>
        <taxon>Pieridae</taxon>
        <taxon>Dismorphiinae</taxon>
        <taxon>Leptidea</taxon>
    </lineage>
</organism>
<dbReference type="PANTHER" id="PTHR21481">
    <property type="entry name" value="PROTEIN CLEC16A"/>
    <property type="match status" value="1"/>
</dbReference>
<evidence type="ECO:0000313" key="6">
    <source>
        <dbReference type="Proteomes" id="UP000324832"/>
    </source>
</evidence>